<feature type="compositionally biased region" description="Basic residues" evidence="2">
    <location>
        <begin position="255"/>
        <end position="269"/>
    </location>
</feature>
<name>A0A485L946_9STRA</name>
<protein>
    <submittedName>
        <fullName evidence="4">Aste57867_17466 protein</fullName>
    </submittedName>
</protein>
<feature type="region of interest" description="Disordered" evidence="2">
    <location>
        <begin position="235"/>
        <end position="275"/>
    </location>
</feature>
<reference evidence="4 5" key="1">
    <citation type="submission" date="2019-03" db="EMBL/GenBank/DDBJ databases">
        <authorList>
            <person name="Gaulin E."/>
            <person name="Dumas B."/>
        </authorList>
    </citation>
    <scope>NUCLEOTIDE SEQUENCE [LARGE SCALE GENOMIC DNA]</scope>
    <source>
        <strain evidence="4">CBS 568.67</strain>
    </source>
</reference>
<keyword evidence="5" id="KW-1185">Reference proteome</keyword>
<dbReference type="AlphaFoldDB" id="A0A485L946"/>
<evidence type="ECO:0000313" key="3">
    <source>
        <dbReference type="EMBL" id="KAF0691288.1"/>
    </source>
</evidence>
<evidence type="ECO:0000313" key="4">
    <source>
        <dbReference type="EMBL" id="VFT94220.1"/>
    </source>
</evidence>
<gene>
    <name evidence="4" type="primary">Aste57867_17466</name>
    <name evidence="3" type="ORF">As57867_017406</name>
    <name evidence="4" type="ORF">ASTE57867_17466</name>
</gene>
<organism evidence="4 5">
    <name type="scientific">Aphanomyces stellatus</name>
    <dbReference type="NCBI Taxonomy" id="120398"/>
    <lineage>
        <taxon>Eukaryota</taxon>
        <taxon>Sar</taxon>
        <taxon>Stramenopiles</taxon>
        <taxon>Oomycota</taxon>
        <taxon>Saprolegniomycetes</taxon>
        <taxon>Saprolegniales</taxon>
        <taxon>Verrucalvaceae</taxon>
        <taxon>Aphanomyces</taxon>
    </lineage>
</organism>
<accession>A0A485L946</accession>
<feature type="compositionally biased region" description="Basic and acidic residues" evidence="2">
    <location>
        <begin position="318"/>
        <end position="328"/>
    </location>
</feature>
<dbReference type="InterPro" id="IPR029488">
    <property type="entry name" value="Hmw/CFAP97"/>
</dbReference>
<dbReference type="EMBL" id="VJMH01006166">
    <property type="protein sequence ID" value="KAF0691288.1"/>
    <property type="molecule type" value="Genomic_DNA"/>
</dbReference>
<dbReference type="PANTHER" id="PTHR23035">
    <property type="entry name" value="CILIA- AND FLAGELLA-ASSOCIATED PROTEIN 97-RELATED"/>
    <property type="match status" value="1"/>
</dbReference>
<dbReference type="InterPro" id="IPR038791">
    <property type="entry name" value="Cfap97/Hemingway"/>
</dbReference>
<evidence type="ECO:0000256" key="2">
    <source>
        <dbReference type="SAM" id="MobiDB-lite"/>
    </source>
</evidence>
<proteinExistence type="inferred from homology"/>
<dbReference type="Proteomes" id="UP000332933">
    <property type="component" value="Unassembled WGS sequence"/>
</dbReference>
<dbReference type="Pfam" id="PF13879">
    <property type="entry name" value="Hmw_CFAP97"/>
    <property type="match status" value="1"/>
</dbReference>
<reference evidence="3" key="2">
    <citation type="submission" date="2019-06" db="EMBL/GenBank/DDBJ databases">
        <title>Genomics analysis of Aphanomyces spp. identifies a new class of oomycete effector associated with host adaptation.</title>
        <authorList>
            <person name="Gaulin E."/>
        </authorList>
    </citation>
    <scope>NUCLEOTIDE SEQUENCE</scope>
    <source>
        <strain evidence="3">CBS 578.67</strain>
    </source>
</reference>
<comment type="similarity">
    <text evidence="1">Belongs to the CFAP97 family.</text>
</comment>
<sequence length="340" mass="38066">MFSNQVMPVANIICARREIKQHVDGLFDNLKAAKGLCQITSPRKFAHLEHNAKKATLAQAHQSKIDHENHLLMEKMAHIMLSKPSKPSASFKPGTCLDGNQLPKIDNHNEYTLVHGFEKTRVKAAKRIAKENAAYRKRIAAQKPMYPNAAFRADNAARANHLTRIHRKLVWSIPTPREVKEEETRDAARVARHEALATVYDSPSSEFPGPNVDIVTPVARNRMCICIDNFAPPGTTTTMETPRQIFPTPPPPRPPRCRQPPKPKSLRKQLKGDHDDEIKLILQENDERLEECPITTSSLTSSLAQDSITSEALSQEALPHEEDSERVATADAYDSDGFEA</sequence>
<dbReference type="OrthoDB" id="2163395at2759"/>
<feature type="region of interest" description="Disordered" evidence="2">
    <location>
        <begin position="315"/>
        <end position="340"/>
    </location>
</feature>
<evidence type="ECO:0000256" key="1">
    <source>
        <dbReference type="ARBA" id="ARBA00008315"/>
    </source>
</evidence>
<dbReference type="EMBL" id="CAADRA010006187">
    <property type="protein sequence ID" value="VFT94220.1"/>
    <property type="molecule type" value="Genomic_DNA"/>
</dbReference>
<dbReference type="PANTHER" id="PTHR23035:SF2">
    <property type="entry name" value="KIAA1430 HOMOLOGUE"/>
    <property type="match status" value="1"/>
</dbReference>
<evidence type="ECO:0000313" key="5">
    <source>
        <dbReference type="Proteomes" id="UP000332933"/>
    </source>
</evidence>